<proteinExistence type="predicted"/>
<evidence type="ECO:0000313" key="2">
    <source>
        <dbReference type="Proteomes" id="UP000699462"/>
    </source>
</evidence>
<keyword evidence="2" id="KW-1185">Reference proteome</keyword>
<sequence>MPLCKSLPAKSFAISPIGDSPTESGLTDLSENATTFFIGENASIKEIPAHIRERLESKNDPKLNFAERQKQRDLRMQSFLADTRQEDKGELVSFGGQIDVVRCCRSQQQSIFEASLCFIDFLASNRRSYGHPPYYRDNWIGQLRNYRF</sequence>
<name>A0A8T0DD17_9TREM</name>
<evidence type="ECO:0000313" key="1">
    <source>
        <dbReference type="EMBL" id="KAF8565670.1"/>
    </source>
</evidence>
<dbReference type="Proteomes" id="UP000699462">
    <property type="component" value="Unassembled WGS sequence"/>
</dbReference>
<accession>A0A8T0DD17</accession>
<comment type="caution">
    <text evidence="1">The sequence shown here is derived from an EMBL/GenBank/DDBJ whole genome shotgun (WGS) entry which is preliminary data.</text>
</comment>
<dbReference type="AlphaFoldDB" id="A0A8T0DD17"/>
<reference evidence="1 2" key="1">
    <citation type="submission" date="2019-07" db="EMBL/GenBank/DDBJ databases">
        <title>Annotation for the trematode Paragonimus westermani.</title>
        <authorList>
            <person name="Choi Y.-J."/>
        </authorList>
    </citation>
    <scope>NUCLEOTIDE SEQUENCE [LARGE SCALE GENOMIC DNA]</scope>
    <source>
        <strain evidence="1">180907_Pwestermani</strain>
    </source>
</reference>
<gene>
    <name evidence="1" type="ORF">P879_10484</name>
</gene>
<organism evidence="1 2">
    <name type="scientific">Paragonimus westermani</name>
    <dbReference type="NCBI Taxonomy" id="34504"/>
    <lineage>
        <taxon>Eukaryota</taxon>
        <taxon>Metazoa</taxon>
        <taxon>Spiralia</taxon>
        <taxon>Lophotrochozoa</taxon>
        <taxon>Platyhelminthes</taxon>
        <taxon>Trematoda</taxon>
        <taxon>Digenea</taxon>
        <taxon>Plagiorchiida</taxon>
        <taxon>Troglotremata</taxon>
        <taxon>Troglotrematidae</taxon>
        <taxon>Paragonimus</taxon>
    </lineage>
</organism>
<dbReference type="EMBL" id="JTDF01006333">
    <property type="protein sequence ID" value="KAF8565670.1"/>
    <property type="molecule type" value="Genomic_DNA"/>
</dbReference>
<dbReference type="OrthoDB" id="6259129at2759"/>
<protein>
    <submittedName>
        <fullName evidence="1">Uncharacterized protein</fullName>
    </submittedName>
</protein>